<keyword evidence="1" id="KW-0472">Membrane</keyword>
<keyword evidence="1" id="KW-0812">Transmembrane</keyword>
<evidence type="ECO:0000313" key="2">
    <source>
        <dbReference type="EMBL" id="KAJ9487330.1"/>
    </source>
</evidence>
<feature type="non-terminal residue" evidence="2">
    <location>
        <position position="1"/>
    </location>
</feature>
<accession>A0AAI9THA1</accession>
<protein>
    <submittedName>
        <fullName evidence="2">Uncharacterized protein</fullName>
    </submittedName>
</protein>
<organism evidence="2 3">
    <name type="scientific">Penicillium thymicola</name>
    <dbReference type="NCBI Taxonomy" id="293382"/>
    <lineage>
        <taxon>Eukaryota</taxon>
        <taxon>Fungi</taxon>
        <taxon>Dikarya</taxon>
        <taxon>Ascomycota</taxon>
        <taxon>Pezizomycotina</taxon>
        <taxon>Eurotiomycetes</taxon>
        <taxon>Eurotiomycetidae</taxon>
        <taxon>Eurotiales</taxon>
        <taxon>Aspergillaceae</taxon>
        <taxon>Penicillium</taxon>
    </lineage>
</organism>
<dbReference type="Proteomes" id="UP001227192">
    <property type="component" value="Unassembled WGS sequence"/>
</dbReference>
<dbReference type="EMBL" id="LACB01000165">
    <property type="protein sequence ID" value="KAJ9487330.1"/>
    <property type="molecule type" value="Genomic_DNA"/>
</dbReference>
<keyword evidence="1" id="KW-1133">Transmembrane helix</keyword>
<sequence length="106" mass="12415">QTQNIENKKKKISNFYFTFFFFLFFFFSSSSRLTIPRGYTQKIIIIIRISFADYGWTPMQANPLPPIGALPNTTYFTVPGRSQLVVLIAYRLVHHWSNNPENGFKQ</sequence>
<comment type="caution">
    <text evidence="2">The sequence shown here is derived from an EMBL/GenBank/DDBJ whole genome shotgun (WGS) entry which is preliminary data.</text>
</comment>
<reference evidence="2" key="1">
    <citation type="submission" date="2015-06" db="EMBL/GenBank/DDBJ databases">
        <authorList>
            <person name="Nguyen H."/>
        </authorList>
    </citation>
    <scope>NUCLEOTIDE SEQUENCE</scope>
    <source>
        <strain evidence="2">DAOM 180753</strain>
    </source>
</reference>
<keyword evidence="3" id="KW-1185">Reference proteome</keyword>
<gene>
    <name evidence="2" type="ORF">VN97_g5979</name>
</gene>
<evidence type="ECO:0000313" key="3">
    <source>
        <dbReference type="Proteomes" id="UP001227192"/>
    </source>
</evidence>
<name>A0AAI9THA1_PENTH</name>
<reference evidence="2" key="2">
    <citation type="journal article" date="2016" name="Fungal Biol.">
        <title>Ochratoxin A production by Penicillium thymicola.</title>
        <authorList>
            <person name="Nguyen H.D.T."/>
            <person name="McMullin D.R."/>
            <person name="Ponomareva E."/>
            <person name="Riley R."/>
            <person name="Pomraning K.R."/>
            <person name="Baker S.E."/>
            <person name="Seifert K.A."/>
        </authorList>
    </citation>
    <scope>NUCLEOTIDE SEQUENCE</scope>
    <source>
        <strain evidence="2">DAOM 180753</strain>
    </source>
</reference>
<evidence type="ECO:0000256" key="1">
    <source>
        <dbReference type="SAM" id="Phobius"/>
    </source>
</evidence>
<dbReference type="AlphaFoldDB" id="A0AAI9THA1"/>
<proteinExistence type="predicted"/>
<feature type="transmembrane region" description="Helical" evidence="1">
    <location>
        <begin position="15"/>
        <end position="35"/>
    </location>
</feature>